<sequence>MEDPVKFERDWLPLVEKARKVQADSMVKEYMIPEDKLPSPDRLNVMGVPYEAGTMTDKELQITETPGYKLVAQMSKGELTAKEVLIAFVKRATIAQQLLNCATEFMFDDASARAEELDRYYSETGKTVGAMHGLPISVKEHLHIAGKVSAAGYVSYLAQEPAKEDFLHLSILKKAGAVPFVRTNEPQSLLHIDSDNNIWGMVKNGNNLRLSAGGSSGGEGALVGFHGSPVGLGSDIGGSIRVPAAFNGAYGFRPTGARVSGKGNTVAGAGQITIMCSYGPLTQSIEDIDLYMDTMTAGKPWINDVTLPIMPWKKPEVPSKMKIAVLWDDGIVAPTPPIQRGLKMVVEKLKSAGNEIVDMEAIMAGDLVEAYCASLMADGGKCVVEALAESGEKWHELTKFAMSLGKPISAEEQWNMNHIRDVVRQAWHDKLNADGIDFILCPIFMSVSPPQKQADYLMYSALFNGLDMPSTVFPTGLFVDPAVDGWDGSHEARNDIEKTQHAKYDAEYSVGAPIALQLVGRHFCDEDVIAGTKAIVSLL</sequence>
<evidence type="ECO:0000256" key="6">
    <source>
        <dbReference type="PIRSR" id="PIRSR001221-2"/>
    </source>
</evidence>
<reference evidence="9" key="1">
    <citation type="submission" date="2016-02" db="EMBL/GenBank/DDBJ databases">
        <title>Comparative genomics of biotechnologically important yeasts.</title>
        <authorList>
            <consortium name="DOE Joint Genome Institute"/>
            <person name="Riley R."/>
            <person name="Haridas S."/>
            <person name="Wolfe K.H."/>
            <person name="Lopes M.R."/>
            <person name="Hittinger C.T."/>
            <person name="Goker M."/>
            <person name="Salamov A."/>
            <person name="Wisecaver J."/>
            <person name="Long T.M."/>
            <person name="Aerts A.L."/>
            <person name="Barry K."/>
            <person name="Choi C."/>
            <person name="Clum A."/>
            <person name="Coughlan A.Y."/>
            <person name="Deshpande S."/>
            <person name="Douglass A.P."/>
            <person name="Hanson S.J."/>
            <person name="Klenk H.-P."/>
            <person name="Labutti K."/>
            <person name="Lapidus A."/>
            <person name="Lindquist E."/>
            <person name="Lipzen A."/>
            <person name="Meier-Kolthoff J.P."/>
            <person name="Ohm R.A."/>
            <person name="Otillar R.P."/>
            <person name="Pangilinan J."/>
            <person name="Peng Y."/>
            <person name="Rokas A."/>
            <person name="Rosa C.A."/>
            <person name="Scheuner C."/>
            <person name="Sibirny A.A."/>
            <person name="Slot J.C."/>
            <person name="Stielow J.B."/>
            <person name="Sun H."/>
            <person name="Kurtzman C.P."/>
            <person name="Blackwell M."/>
            <person name="Jeffries T.W."/>
            <person name="Grigoriev I.V."/>
        </authorList>
    </citation>
    <scope>NUCLEOTIDE SEQUENCE [LARGE SCALE GENOMIC DNA]</scope>
    <source>
        <strain evidence="9">NRRL Y-17796</strain>
    </source>
</reference>
<evidence type="ECO:0000256" key="4">
    <source>
        <dbReference type="ARBA" id="ARBA00022801"/>
    </source>
</evidence>
<evidence type="ECO:0000256" key="5">
    <source>
        <dbReference type="PIRSR" id="PIRSR001221-1"/>
    </source>
</evidence>
<accession>A0A1E4TCY4</accession>
<dbReference type="AlphaFoldDB" id="A0A1E4TCY4"/>
<dbReference type="PANTHER" id="PTHR46072">
    <property type="entry name" value="AMIDASE-RELATED-RELATED"/>
    <property type="match status" value="1"/>
</dbReference>
<dbReference type="EC" id="3.5.1.4" evidence="3"/>
<feature type="active site" description="Acyl-ester intermediate" evidence="5">
    <location>
        <position position="239"/>
    </location>
</feature>
<evidence type="ECO:0000256" key="2">
    <source>
        <dbReference type="ARBA" id="ARBA00009199"/>
    </source>
</evidence>
<evidence type="ECO:0000259" key="7">
    <source>
        <dbReference type="Pfam" id="PF01425"/>
    </source>
</evidence>
<comment type="similarity">
    <text evidence="2">Belongs to the amidase family.</text>
</comment>
<proteinExistence type="inferred from homology"/>
<evidence type="ECO:0000313" key="8">
    <source>
        <dbReference type="EMBL" id="ODV89636.1"/>
    </source>
</evidence>
<feature type="domain" description="Amidase" evidence="7">
    <location>
        <begin position="83"/>
        <end position="528"/>
    </location>
</feature>
<protein>
    <recommendedName>
        <fullName evidence="3">amidase</fullName>
        <ecNumber evidence="3">3.5.1.4</ecNumber>
    </recommendedName>
</protein>
<dbReference type="InterPro" id="IPR023631">
    <property type="entry name" value="Amidase_dom"/>
</dbReference>
<feature type="active site" description="Charge relay system" evidence="5">
    <location>
        <position position="139"/>
    </location>
</feature>
<feature type="active site" description="Charge relay system" evidence="5">
    <location>
        <position position="215"/>
    </location>
</feature>
<keyword evidence="4" id="KW-0378">Hydrolase</keyword>
<dbReference type="Proteomes" id="UP000095023">
    <property type="component" value="Unassembled WGS sequence"/>
</dbReference>
<dbReference type="EMBL" id="KV453843">
    <property type="protein sequence ID" value="ODV89636.1"/>
    <property type="molecule type" value="Genomic_DNA"/>
</dbReference>
<name>A0A1E4TCY4_9ASCO</name>
<dbReference type="InterPro" id="IPR020556">
    <property type="entry name" value="Amidase_CS"/>
</dbReference>
<feature type="binding site" evidence="6">
    <location>
        <begin position="236"/>
        <end position="239"/>
    </location>
    <ligand>
        <name>substrate</name>
    </ligand>
</feature>
<feature type="binding site" evidence="6">
    <location>
        <position position="215"/>
    </location>
    <ligand>
        <name>substrate</name>
    </ligand>
</feature>
<evidence type="ECO:0000256" key="3">
    <source>
        <dbReference type="ARBA" id="ARBA00012922"/>
    </source>
</evidence>
<dbReference type="InterPro" id="IPR036928">
    <property type="entry name" value="AS_sf"/>
</dbReference>
<feature type="binding site" evidence="6">
    <location>
        <position position="189"/>
    </location>
    <ligand>
        <name>substrate</name>
    </ligand>
</feature>
<dbReference type="Gene3D" id="3.90.1300.10">
    <property type="entry name" value="Amidase signature (AS) domain"/>
    <property type="match status" value="1"/>
</dbReference>
<dbReference type="PIRSF" id="PIRSF001221">
    <property type="entry name" value="Amidase_fungi"/>
    <property type="match status" value="1"/>
</dbReference>
<dbReference type="PROSITE" id="PS00571">
    <property type="entry name" value="AMIDASES"/>
    <property type="match status" value="1"/>
</dbReference>
<organism evidence="8 9">
    <name type="scientific">Tortispora caseinolytica NRRL Y-17796</name>
    <dbReference type="NCBI Taxonomy" id="767744"/>
    <lineage>
        <taxon>Eukaryota</taxon>
        <taxon>Fungi</taxon>
        <taxon>Dikarya</taxon>
        <taxon>Ascomycota</taxon>
        <taxon>Saccharomycotina</taxon>
        <taxon>Trigonopsidomycetes</taxon>
        <taxon>Trigonopsidales</taxon>
        <taxon>Trigonopsidaceae</taxon>
        <taxon>Tortispora</taxon>
    </lineage>
</organism>
<dbReference type="GO" id="GO:0004040">
    <property type="term" value="F:amidase activity"/>
    <property type="evidence" value="ECO:0007669"/>
    <property type="project" value="UniProtKB-EC"/>
</dbReference>
<comment type="catalytic activity">
    <reaction evidence="1">
        <text>a monocarboxylic acid amide + H2O = a monocarboxylate + NH4(+)</text>
        <dbReference type="Rhea" id="RHEA:12020"/>
        <dbReference type="ChEBI" id="CHEBI:15377"/>
        <dbReference type="ChEBI" id="CHEBI:28938"/>
        <dbReference type="ChEBI" id="CHEBI:35757"/>
        <dbReference type="ChEBI" id="CHEBI:83628"/>
        <dbReference type="EC" id="3.5.1.4"/>
    </reaction>
</comment>
<evidence type="ECO:0000313" key="9">
    <source>
        <dbReference type="Proteomes" id="UP000095023"/>
    </source>
</evidence>
<evidence type="ECO:0000256" key="1">
    <source>
        <dbReference type="ARBA" id="ARBA00001311"/>
    </source>
</evidence>
<keyword evidence="9" id="KW-1185">Reference proteome</keyword>
<dbReference type="SUPFAM" id="SSF75304">
    <property type="entry name" value="Amidase signature (AS) enzymes"/>
    <property type="match status" value="1"/>
</dbReference>
<dbReference type="Pfam" id="PF01425">
    <property type="entry name" value="Amidase"/>
    <property type="match status" value="1"/>
</dbReference>
<gene>
    <name evidence="8" type="ORF">CANCADRAFT_32829</name>
</gene>
<dbReference type="PANTHER" id="PTHR46072:SF4">
    <property type="entry name" value="AMIDASE C550.07-RELATED"/>
    <property type="match status" value="1"/>
</dbReference>
<dbReference type="OrthoDB" id="6428749at2759"/>